<dbReference type="HOGENOM" id="CLU_096093_1_0_7"/>
<dbReference type="STRING" id="880072.Desac_0065"/>
<proteinExistence type="predicted"/>
<reference evidence="1 2" key="1">
    <citation type="journal article" date="2011" name="Stand. Genomic Sci.">
        <title>Complete genome sequence of the acetate-degrading sulfate reducer Desulfobacca acetoxidans type strain (ASRB2).</title>
        <authorList>
            <person name="Goker M."/>
            <person name="Teshima H."/>
            <person name="Lapidus A."/>
            <person name="Nolan M."/>
            <person name="Lucas S."/>
            <person name="Hammon N."/>
            <person name="Deshpande S."/>
            <person name="Cheng J.F."/>
            <person name="Tapia R."/>
            <person name="Han C."/>
            <person name="Goodwin L."/>
            <person name="Pitluck S."/>
            <person name="Huntemann M."/>
            <person name="Liolios K."/>
            <person name="Ivanova N."/>
            <person name="Pagani I."/>
            <person name="Mavromatis K."/>
            <person name="Ovchinikova G."/>
            <person name="Pati A."/>
            <person name="Chen A."/>
            <person name="Palaniappan K."/>
            <person name="Land M."/>
            <person name="Hauser L."/>
            <person name="Brambilla E.M."/>
            <person name="Rohde M."/>
            <person name="Spring S."/>
            <person name="Detter J.C."/>
            <person name="Woyke T."/>
            <person name="Bristow J."/>
            <person name="Eisen J.A."/>
            <person name="Markowitz V."/>
            <person name="Hugenholtz P."/>
            <person name="Kyrpides N.C."/>
            <person name="Klenk H.P."/>
        </authorList>
    </citation>
    <scope>NUCLEOTIDE SEQUENCE [LARGE SCALE GENOMIC DNA]</scope>
    <source>
        <strain evidence="2">ATCC 700848 / DSM 11109 / ASRB2</strain>
    </source>
</reference>
<keyword evidence="1" id="KW-0472">Membrane</keyword>
<dbReference type="eggNOG" id="COG5266">
    <property type="taxonomic scope" value="Bacteria"/>
</dbReference>
<dbReference type="RefSeq" id="WP_013705079.1">
    <property type="nucleotide sequence ID" value="NC_015388.1"/>
</dbReference>
<dbReference type="Pfam" id="PF10670">
    <property type="entry name" value="DUF4198"/>
    <property type="match status" value="1"/>
</dbReference>
<keyword evidence="2" id="KW-1185">Reference proteome</keyword>
<evidence type="ECO:0000313" key="1">
    <source>
        <dbReference type="EMBL" id="AEB07964.1"/>
    </source>
</evidence>
<dbReference type="OrthoDB" id="5511476at2"/>
<organism evidence="1 2">
    <name type="scientific">Desulfobacca acetoxidans (strain ATCC 700848 / DSM 11109 / ASRB2)</name>
    <dbReference type="NCBI Taxonomy" id="880072"/>
    <lineage>
        <taxon>Bacteria</taxon>
        <taxon>Pseudomonadati</taxon>
        <taxon>Thermodesulfobacteriota</taxon>
        <taxon>Desulfobaccia</taxon>
        <taxon>Desulfobaccales</taxon>
        <taxon>Desulfobaccaceae</taxon>
        <taxon>Desulfobacca</taxon>
    </lineage>
</organism>
<dbReference type="KEGG" id="dao:Desac_0065"/>
<dbReference type="AlphaFoldDB" id="F2NJ06"/>
<name>F2NJ06_DESAR</name>
<dbReference type="Proteomes" id="UP000000483">
    <property type="component" value="Chromosome"/>
</dbReference>
<gene>
    <name evidence="1" type="ordered locus">Desac_0065</name>
</gene>
<keyword evidence="1" id="KW-0812">Transmembrane</keyword>
<accession>F2NJ06</accession>
<dbReference type="InterPro" id="IPR019613">
    <property type="entry name" value="DUF4198"/>
</dbReference>
<reference evidence="2" key="2">
    <citation type="submission" date="2011-03" db="EMBL/GenBank/DDBJ databases">
        <title>The complete genome of Desulfobacca acetoxidans DSM 11109.</title>
        <authorList>
            <consortium name="US DOE Joint Genome Institute (JGI-PGF)"/>
            <person name="Lucas S."/>
            <person name="Copeland A."/>
            <person name="Lapidus A."/>
            <person name="Bruce D."/>
            <person name="Goodwin L."/>
            <person name="Pitluck S."/>
            <person name="Peters L."/>
            <person name="Kyrpides N."/>
            <person name="Mavromatis K."/>
            <person name="Ivanova N."/>
            <person name="Ovchinnikova G."/>
            <person name="Teshima H."/>
            <person name="Detter J.C."/>
            <person name="Han C."/>
            <person name="Land M."/>
            <person name="Hauser L."/>
            <person name="Markowitz V."/>
            <person name="Cheng J.-F."/>
            <person name="Hugenholtz P."/>
            <person name="Woyke T."/>
            <person name="Wu D."/>
            <person name="Spring S."/>
            <person name="Schueler E."/>
            <person name="Brambilla E."/>
            <person name="Klenk H.-P."/>
            <person name="Eisen J.A."/>
        </authorList>
    </citation>
    <scope>NUCLEOTIDE SEQUENCE [LARGE SCALE GENOMIC DNA]</scope>
    <source>
        <strain evidence="2">ATCC 700848 / DSM 11109 / ASRB2</strain>
    </source>
</reference>
<sequence>MKRFILFLIISIMLTSVTQAHYLWVERQDNAYLIARGLLPDKLYPYAPTSIKEIKAFDTTGKLLTGQRLDGADTVRLQTKSAPAMVTVLAEWGYRVNTPTGKEFLTKQEAIDKGLKVEEAFFSTQIGKTIFAFGEALTKPVGLKFEAVPLKDPLTLAPEEELPVQFFFQGAPLTGCRVRVGKVKDWLETDSQGVVRVKLPEPGYQAIFASHRTPAPNRADIDYVLYTTFLTFQKK</sequence>
<evidence type="ECO:0000313" key="2">
    <source>
        <dbReference type="Proteomes" id="UP000000483"/>
    </source>
</evidence>
<protein>
    <submittedName>
        <fullName evidence="1">Nickel transport complex protein, NikM subunit, transmembrane</fullName>
    </submittedName>
</protein>
<dbReference type="EMBL" id="CP002629">
    <property type="protein sequence ID" value="AEB07964.1"/>
    <property type="molecule type" value="Genomic_DNA"/>
</dbReference>